<dbReference type="KEGG" id="tsin:OXH18_14880"/>
<reference evidence="4" key="1">
    <citation type="submission" date="2022-12" db="EMBL/GenBank/DDBJ databases">
        <title>Polyphasic identification of a Novel Hot-Spring Cyanobacterium Ocullathermofonsia sinensis gen nov. sp. nov. and Genomic Insights on its Adaptations to the Thermal Habitat.</title>
        <authorList>
            <person name="Daroch M."/>
            <person name="Tang J."/>
            <person name="Jiang Y."/>
        </authorList>
    </citation>
    <scope>NUCLEOTIDE SEQUENCE</scope>
    <source>
        <strain evidence="4">PKUAC-SCTA174</strain>
    </source>
</reference>
<evidence type="ECO:0000313" key="5">
    <source>
        <dbReference type="Proteomes" id="UP001163152"/>
    </source>
</evidence>
<dbReference type="InterPro" id="IPR025478">
    <property type="entry name" value="COP23"/>
</dbReference>
<dbReference type="Pfam" id="PF04151">
    <property type="entry name" value="PPC"/>
    <property type="match status" value="1"/>
</dbReference>
<dbReference type="Proteomes" id="UP001163152">
    <property type="component" value="Chromosome"/>
</dbReference>
<dbReference type="Pfam" id="PF14218">
    <property type="entry name" value="COP23"/>
    <property type="match status" value="1"/>
</dbReference>
<protein>
    <submittedName>
        <fullName evidence="4">COP23 domain-containing protein</fullName>
    </submittedName>
</protein>
<feature type="chain" id="PRO_5039667530" evidence="2">
    <location>
        <begin position="31"/>
        <end position="395"/>
    </location>
</feature>
<dbReference type="EMBL" id="CP113797">
    <property type="protein sequence ID" value="WAL58467.1"/>
    <property type="molecule type" value="Genomic_DNA"/>
</dbReference>
<dbReference type="AlphaFoldDB" id="A0A9E8ZAT6"/>
<gene>
    <name evidence="4" type="ORF">OXH18_14880</name>
</gene>
<dbReference type="InterPro" id="IPR007280">
    <property type="entry name" value="Peptidase_C_arc/bac"/>
</dbReference>
<name>A0A9E8ZAT6_9CYAN</name>
<dbReference type="RefSeq" id="WP_268607884.1">
    <property type="nucleotide sequence ID" value="NZ_CP113797.1"/>
</dbReference>
<feature type="signal peptide" evidence="2">
    <location>
        <begin position="1"/>
        <end position="30"/>
    </location>
</feature>
<feature type="compositionally biased region" description="Polar residues" evidence="1">
    <location>
        <begin position="276"/>
        <end position="286"/>
    </location>
</feature>
<evidence type="ECO:0000256" key="2">
    <source>
        <dbReference type="SAM" id="SignalP"/>
    </source>
</evidence>
<keyword evidence="2" id="KW-0732">Signal</keyword>
<keyword evidence="5" id="KW-1185">Reference proteome</keyword>
<feature type="domain" description="Peptidase C-terminal archaeal/bacterial" evidence="3">
    <location>
        <begin position="61"/>
        <end position="124"/>
    </location>
</feature>
<evidence type="ECO:0000256" key="1">
    <source>
        <dbReference type="SAM" id="MobiDB-lite"/>
    </source>
</evidence>
<organism evidence="4 5">
    <name type="scientific">Thermocoleostomius sinensis A174</name>
    <dbReference type="NCBI Taxonomy" id="2016057"/>
    <lineage>
        <taxon>Bacteria</taxon>
        <taxon>Bacillati</taxon>
        <taxon>Cyanobacteriota</taxon>
        <taxon>Cyanophyceae</taxon>
        <taxon>Oculatellales</taxon>
        <taxon>Oculatellaceae</taxon>
        <taxon>Thermocoleostomius</taxon>
    </lineage>
</organism>
<proteinExistence type="predicted"/>
<accession>A0A9E8ZAT6</accession>
<evidence type="ECO:0000313" key="4">
    <source>
        <dbReference type="EMBL" id="WAL58467.1"/>
    </source>
</evidence>
<sequence length="395" mass="42775">MKPSKFLSLLSSGIAIIMLLSVGTSRSVNAQEPTVLEFDAPISGTLGEGDSQLSADGSFFDVYTFEGRAGERVLIRMTSTQLDSYLVLLDPNGNSLVQDDDSAGNLDAQIVYTLPVDGRYTVYANAYSTGQAGSYQIELQAADASTPTVATSTALPRYFCDESGTTPITKARRKDGVVGPLIEWTQDLALPNLSAAERCRRVASNLDTVHGRLGRNFAITAGRLQNLPVVCAGTAPGVCDPDGLILTASSRDNARQLAIRLGTAINALRSAPPDPSQATSTNSAQSRIDDPTPLAVAPQFNFFDILSYSNCLEDVIQLYQDPQRLKRSGRRSDCLSEVFARYPNGISRSQALEIITAADRYATSSRRDTLLYPPRGQRVRVRELFGFTYAIDQPR</sequence>
<dbReference type="Gene3D" id="2.60.120.380">
    <property type="match status" value="1"/>
</dbReference>
<feature type="region of interest" description="Disordered" evidence="1">
    <location>
        <begin position="269"/>
        <end position="290"/>
    </location>
</feature>
<evidence type="ECO:0000259" key="3">
    <source>
        <dbReference type="Pfam" id="PF04151"/>
    </source>
</evidence>